<evidence type="ECO:0000256" key="1">
    <source>
        <dbReference type="SAM" id="SignalP"/>
    </source>
</evidence>
<dbReference type="AlphaFoldDB" id="A0A4P8YJK6"/>
<gene>
    <name evidence="2" type="ORF">FEM41_15220</name>
</gene>
<dbReference type="KEGG" id="izh:FEM41_15220"/>
<keyword evidence="1" id="KW-0732">Signal</keyword>
<dbReference type="EMBL" id="CP040428">
    <property type="protein sequence ID" value="QCT20899.1"/>
    <property type="molecule type" value="Genomic_DNA"/>
</dbReference>
<feature type="signal peptide" evidence="1">
    <location>
        <begin position="1"/>
        <end position="21"/>
    </location>
</feature>
<evidence type="ECO:0000313" key="2">
    <source>
        <dbReference type="EMBL" id="QCT20899.1"/>
    </source>
</evidence>
<sequence>MSNKLLLFCGSLLFFMSSANAGAGRSSQLSLGVDALLEARVALYYRGERVTDKSIDFPLPVNAANGFFEELSDYFYVVGNIENAKVKFADEFILDDEEAPGRNISMVGAFVFNEIRYDVTSDLTVPVLRDFRQGTSTNGFKVHMKSQHLAHNYPSGRYVNVFTLILTPAM</sequence>
<reference evidence="2 3" key="1">
    <citation type="submission" date="2019-05" db="EMBL/GenBank/DDBJ databases">
        <title>Complete genome sequence of Izhakiella calystegiae KSNA2, an endophyte isolated from beach morning glory (Calystegia soldanella).</title>
        <authorList>
            <person name="Jiang L."/>
            <person name="Jeong J.C."/>
            <person name="Kim C.Y."/>
            <person name="Kim D.H."/>
            <person name="Kim S.W."/>
            <person name="Lee j."/>
        </authorList>
    </citation>
    <scope>NUCLEOTIDE SEQUENCE [LARGE SCALE GENOMIC DNA]</scope>
    <source>
        <strain evidence="2 3">KSNA2</strain>
    </source>
</reference>
<dbReference type="Proteomes" id="UP000302163">
    <property type="component" value="Chromosome"/>
</dbReference>
<protein>
    <submittedName>
        <fullName evidence="2">Uncharacterized protein</fullName>
    </submittedName>
</protein>
<evidence type="ECO:0000313" key="3">
    <source>
        <dbReference type="Proteomes" id="UP000302163"/>
    </source>
</evidence>
<dbReference type="RefSeq" id="WP_138096942.1">
    <property type="nucleotide sequence ID" value="NZ_CP040428.1"/>
</dbReference>
<keyword evidence="3" id="KW-1185">Reference proteome</keyword>
<dbReference type="OrthoDB" id="6555569at2"/>
<proteinExistence type="predicted"/>
<accession>A0A4P8YJK6</accession>
<feature type="chain" id="PRO_5020803635" evidence="1">
    <location>
        <begin position="22"/>
        <end position="170"/>
    </location>
</feature>
<organism evidence="2 3">
    <name type="scientific">Jejubacter calystegiae</name>
    <dbReference type="NCBI Taxonomy" id="2579935"/>
    <lineage>
        <taxon>Bacteria</taxon>
        <taxon>Pseudomonadati</taxon>
        <taxon>Pseudomonadota</taxon>
        <taxon>Gammaproteobacteria</taxon>
        <taxon>Enterobacterales</taxon>
        <taxon>Enterobacteriaceae</taxon>
        <taxon>Jejubacter</taxon>
    </lineage>
</organism>
<name>A0A4P8YJK6_9ENTR</name>